<dbReference type="Proteomes" id="UP000293854">
    <property type="component" value="Unassembled WGS sequence"/>
</dbReference>
<gene>
    <name evidence="1" type="ORF">EIG99_12660</name>
</gene>
<protein>
    <submittedName>
        <fullName evidence="1">Uncharacterized protein</fullName>
    </submittedName>
</protein>
<reference evidence="1 2" key="1">
    <citation type="submission" date="2018-11" db="EMBL/GenBank/DDBJ databases">
        <title>Genomic profiling of Staphylococcus species from a Poultry farm system in KwaZulu-Natal, South Africa.</title>
        <authorList>
            <person name="Amoako D.G."/>
            <person name="Somboro A.M."/>
            <person name="Abia A.L.K."/>
            <person name="Bester L.A."/>
            <person name="Essack S.Y."/>
        </authorList>
    </citation>
    <scope>NUCLEOTIDE SEQUENCE [LARGE SCALE GENOMIC DNA]</scope>
    <source>
        <strain evidence="1 2">SA11</strain>
    </source>
</reference>
<name>A0A4Q7CJF2_9STAP</name>
<dbReference type="EMBL" id="RQTE01000360">
    <property type="protein sequence ID" value="RZI00023.1"/>
    <property type="molecule type" value="Genomic_DNA"/>
</dbReference>
<proteinExistence type="predicted"/>
<comment type="caution">
    <text evidence="1">The sequence shown here is derived from an EMBL/GenBank/DDBJ whole genome shotgun (WGS) entry which is preliminary data.</text>
</comment>
<accession>A0A4Q7CJF2</accession>
<dbReference type="RefSeq" id="WP_015899722.1">
    <property type="nucleotide sequence ID" value="NZ_RQTE01000360.1"/>
</dbReference>
<sequence length="60" mass="7208">MKIKNYTLTYDNYRNLITIYAETESGKPFSYVFSEDQTVREIREKLIEIANKLEQNEQVE</sequence>
<evidence type="ECO:0000313" key="1">
    <source>
        <dbReference type="EMBL" id="RZI00023.1"/>
    </source>
</evidence>
<dbReference type="GeneID" id="93795396"/>
<evidence type="ECO:0000313" key="2">
    <source>
        <dbReference type="Proteomes" id="UP000293854"/>
    </source>
</evidence>
<organism evidence="1 2">
    <name type="scientific">Staphylococcus condimenti</name>
    <dbReference type="NCBI Taxonomy" id="70255"/>
    <lineage>
        <taxon>Bacteria</taxon>
        <taxon>Bacillati</taxon>
        <taxon>Bacillota</taxon>
        <taxon>Bacilli</taxon>
        <taxon>Bacillales</taxon>
        <taxon>Staphylococcaceae</taxon>
        <taxon>Staphylococcus</taxon>
    </lineage>
</organism>
<dbReference type="AlphaFoldDB" id="A0A4Q7CJF2"/>